<evidence type="ECO:0000256" key="3">
    <source>
        <dbReference type="ARBA" id="ARBA00022801"/>
    </source>
</evidence>
<gene>
    <name evidence="9" type="ORF">TrST_g13216</name>
</gene>
<evidence type="ECO:0000313" key="10">
    <source>
        <dbReference type="Proteomes" id="UP001165085"/>
    </source>
</evidence>
<dbReference type="PANTHER" id="PTHR11556:SF35">
    <property type="entry name" value="SEDOHEPTULOSE-1,7-BISPHOSPHATASE, CHLOROPLASTIC"/>
    <property type="match status" value="1"/>
</dbReference>
<dbReference type="GO" id="GO:0005737">
    <property type="term" value="C:cytoplasm"/>
    <property type="evidence" value="ECO:0007669"/>
    <property type="project" value="TreeGrafter"/>
</dbReference>
<comment type="similarity">
    <text evidence="1">Belongs to the FBPase class 1 family.</text>
</comment>
<dbReference type="InterPro" id="IPR000146">
    <property type="entry name" value="FBPase_class-1"/>
</dbReference>
<evidence type="ECO:0000256" key="5">
    <source>
        <dbReference type="ARBA" id="ARBA00023277"/>
    </source>
</evidence>
<evidence type="ECO:0000259" key="8">
    <source>
        <dbReference type="Pfam" id="PF18913"/>
    </source>
</evidence>
<proteinExistence type="inferred from homology"/>
<dbReference type="GO" id="GO:0006094">
    <property type="term" value="P:gluconeogenesis"/>
    <property type="evidence" value="ECO:0007669"/>
    <property type="project" value="TreeGrafter"/>
</dbReference>
<dbReference type="Pfam" id="PF00316">
    <property type="entry name" value="FBPase"/>
    <property type="match status" value="1"/>
</dbReference>
<dbReference type="InterPro" id="IPR023079">
    <property type="entry name" value="SBPase"/>
</dbReference>
<keyword evidence="10" id="KW-1185">Reference proteome</keyword>
<dbReference type="GO" id="GO:0046872">
    <property type="term" value="F:metal ion binding"/>
    <property type="evidence" value="ECO:0007669"/>
    <property type="project" value="UniProtKB-KW"/>
</dbReference>
<dbReference type="OrthoDB" id="10256725at2759"/>
<dbReference type="InterPro" id="IPR033391">
    <property type="entry name" value="FBPase_N"/>
</dbReference>
<feature type="domain" description="Fructose-1-6-bisphosphatase class 1 C-terminal" evidence="8">
    <location>
        <begin position="247"/>
        <end position="368"/>
    </location>
</feature>
<evidence type="ECO:0000256" key="1">
    <source>
        <dbReference type="ARBA" id="ARBA00010941"/>
    </source>
</evidence>
<evidence type="ECO:0008006" key="11">
    <source>
        <dbReference type="Google" id="ProtNLM"/>
    </source>
</evidence>
<keyword evidence="2" id="KW-0479">Metal-binding</keyword>
<comment type="pathway">
    <text evidence="6">Carbohydrate biosynthesis.</text>
</comment>
<sequence>MPGKVSAICIVMSASTFSGSSCPFHKFLAVLGALSGPLLTMALSSRGPLSSNRKGADGGVSGGPTLPSFLIDNEITAEIPADLKSTITSILEIASKTRDVLQDTVEGGTKACTENASGDTQLNLDLQTDSIAFTTFQLNPTIHSCISEETPVHTPLNPTTGTTTVSFDPLDGSSIIGPNFTVGGIYTIWPSTSSLLHTRGTSALASVIIMYGSRTTAFISCVDRGCLEVTLTGTKWTVTTPKITLEHTKKIFAPGNLRCVNTNPSYSNVVQHWISQNYTLRYTGGMVPDICHIISKGGGVFSNVSSERNKQKLRFIYEVTGMAIMVEECGGVYLDEGLGRALEREVEDVDMRVGGVCGSKGEVDIFKKIFLA</sequence>
<organism evidence="9 10">
    <name type="scientific">Triparma strigata</name>
    <dbReference type="NCBI Taxonomy" id="1606541"/>
    <lineage>
        <taxon>Eukaryota</taxon>
        <taxon>Sar</taxon>
        <taxon>Stramenopiles</taxon>
        <taxon>Ochrophyta</taxon>
        <taxon>Bolidophyceae</taxon>
        <taxon>Parmales</taxon>
        <taxon>Triparmaceae</taxon>
        <taxon>Triparma</taxon>
    </lineage>
</organism>
<dbReference type="PANTHER" id="PTHR11556">
    <property type="entry name" value="FRUCTOSE-1,6-BISPHOSPHATASE-RELATED"/>
    <property type="match status" value="1"/>
</dbReference>
<dbReference type="Proteomes" id="UP001165085">
    <property type="component" value="Unassembled WGS sequence"/>
</dbReference>
<keyword evidence="5" id="KW-0119">Carbohydrate metabolism</keyword>
<evidence type="ECO:0000256" key="4">
    <source>
        <dbReference type="ARBA" id="ARBA00022842"/>
    </source>
</evidence>
<comment type="caution">
    <text evidence="9">The sequence shown here is derived from an EMBL/GenBank/DDBJ whole genome shotgun (WGS) entry which is preliminary data.</text>
</comment>
<dbReference type="GO" id="GO:0005986">
    <property type="term" value="P:sucrose biosynthetic process"/>
    <property type="evidence" value="ECO:0007669"/>
    <property type="project" value="TreeGrafter"/>
</dbReference>
<feature type="domain" description="Fructose-1-6-bisphosphatase class I N-terminal" evidence="7">
    <location>
        <begin position="105"/>
        <end position="231"/>
    </location>
</feature>
<dbReference type="GO" id="GO:0042132">
    <property type="term" value="F:fructose 1,6-bisphosphate 1-phosphatase activity"/>
    <property type="evidence" value="ECO:0007669"/>
    <property type="project" value="TreeGrafter"/>
</dbReference>
<dbReference type="AlphaFoldDB" id="A0A9W7B9U4"/>
<evidence type="ECO:0000256" key="2">
    <source>
        <dbReference type="ARBA" id="ARBA00022723"/>
    </source>
</evidence>
<reference evidence="10" key="1">
    <citation type="journal article" date="2023" name="Commun. Biol.">
        <title>Genome analysis of Parmales, the sister group of diatoms, reveals the evolutionary specialization of diatoms from phago-mixotrophs to photoautotrophs.</title>
        <authorList>
            <person name="Ban H."/>
            <person name="Sato S."/>
            <person name="Yoshikawa S."/>
            <person name="Yamada K."/>
            <person name="Nakamura Y."/>
            <person name="Ichinomiya M."/>
            <person name="Sato N."/>
            <person name="Blanc-Mathieu R."/>
            <person name="Endo H."/>
            <person name="Kuwata A."/>
            <person name="Ogata H."/>
        </authorList>
    </citation>
    <scope>NUCLEOTIDE SEQUENCE [LARGE SCALE GENOMIC DNA]</scope>
    <source>
        <strain evidence="10">NIES 3701</strain>
    </source>
</reference>
<dbReference type="GO" id="GO:0006000">
    <property type="term" value="P:fructose metabolic process"/>
    <property type="evidence" value="ECO:0007669"/>
    <property type="project" value="TreeGrafter"/>
</dbReference>
<dbReference type="Pfam" id="PF18913">
    <property type="entry name" value="FBPase_C"/>
    <property type="match status" value="1"/>
</dbReference>
<dbReference type="GO" id="GO:0030388">
    <property type="term" value="P:fructose 1,6-bisphosphate metabolic process"/>
    <property type="evidence" value="ECO:0007669"/>
    <property type="project" value="TreeGrafter"/>
</dbReference>
<dbReference type="GO" id="GO:0006002">
    <property type="term" value="P:fructose 6-phosphate metabolic process"/>
    <property type="evidence" value="ECO:0007669"/>
    <property type="project" value="TreeGrafter"/>
</dbReference>
<dbReference type="EMBL" id="BRXY01000296">
    <property type="protein sequence ID" value="GMH84706.1"/>
    <property type="molecule type" value="Genomic_DNA"/>
</dbReference>
<dbReference type="PROSITE" id="PS51257">
    <property type="entry name" value="PROKAR_LIPOPROTEIN"/>
    <property type="match status" value="1"/>
</dbReference>
<evidence type="ECO:0000256" key="6">
    <source>
        <dbReference type="ARBA" id="ARBA00024331"/>
    </source>
</evidence>
<keyword evidence="4" id="KW-0460">Magnesium</keyword>
<dbReference type="PRINTS" id="PR01958">
    <property type="entry name" value="S17BPHPHTASE"/>
</dbReference>
<name>A0A9W7B9U4_9STRA</name>
<evidence type="ECO:0000259" key="7">
    <source>
        <dbReference type="Pfam" id="PF00316"/>
    </source>
</evidence>
<dbReference type="Gene3D" id="3.40.190.80">
    <property type="match status" value="1"/>
</dbReference>
<protein>
    <recommendedName>
        <fullName evidence="11">Fructose-bisphosphatase</fullName>
    </recommendedName>
</protein>
<keyword evidence="3" id="KW-0378">Hydrolase</keyword>
<accession>A0A9W7B9U4</accession>
<dbReference type="InterPro" id="IPR044015">
    <property type="entry name" value="FBPase_C_dom"/>
</dbReference>
<dbReference type="Gene3D" id="3.30.540.10">
    <property type="entry name" value="Fructose-1,6-Bisphosphatase, subunit A, domain 1"/>
    <property type="match status" value="1"/>
</dbReference>
<dbReference type="SUPFAM" id="SSF56655">
    <property type="entry name" value="Carbohydrate phosphatase"/>
    <property type="match status" value="1"/>
</dbReference>
<evidence type="ECO:0000313" key="9">
    <source>
        <dbReference type="EMBL" id="GMH84706.1"/>
    </source>
</evidence>